<dbReference type="AlphaFoldDB" id="A0AAV5GWR3"/>
<dbReference type="InterPro" id="IPR050982">
    <property type="entry name" value="Auxin_biosynth/cation_transpt"/>
</dbReference>
<protein>
    <recommendedName>
        <fullName evidence="4">Flavin-containing monooxygenase</fullName>
    </recommendedName>
</protein>
<accession>A0AAV5GWR3</accession>
<sequence length="632" mass="70699">MPPSADVQQAPVSVLDTLKQTISHVESALPASLKVSQPANRPADIAQAFCSSIQAAFDAKDIDGIERHFSNDGWWRDILTIDFDFNSLKKSDIRGHLTRYGVPAISKLTVIKPHDAIVNDAANWLQAFTTFETDEGRGKGFLRLRESSPGAGDWKAYTFFTAFWEIKGHEEFAGHRRPLGAEHGLHASSDNWLDKRNKQQKFEDEDPAVLIVGGGQNGLMLAARLTVLGIKTLIVEKNPRIGDSWRRRYHSLCLHDPVWADAFAYMQFPKNTPKDKLANYMEDYAEQMELNVWLKSTIAPNPTFDEQTKQWSVRIVREGQSDREMKVNHLVLASGFSGEPRMPKFPMSDYKGYLTHSSGHPGCHGKDEWKGKKIVVVGCCNSGHDIAADAFEHGLDVTIVQRSHTYVMSSEFGIPGLLNGIYEEDGPPLDDADLMLTSLPINLLEEFHIEATKEIAKKDKDLLDGLTKAGFKLNAYPGGLFIKYFRDGGGYYIDVGCSRLIADGKIKVKQGVEIDRLTQDGVLFADGVELKADLVVLATGYTSQRETVRRVISDDVANRLGAVWGEDAQGEIPGVWRYSGVPHLWLQSGNLFQARCFSKHTALQIQMIELGMREQSDPELVKYKYKHDPRFC</sequence>
<gene>
    <name evidence="2" type="ORF">Rhopal_006974-T1</name>
</gene>
<dbReference type="PANTHER" id="PTHR43539:SF68">
    <property type="entry name" value="FLAVIN-BINDING MONOOXYGENASE-LIKE PROTEIN (AFU_ORTHOLOGUE AFUA_4G09220)"/>
    <property type="match status" value="1"/>
</dbReference>
<dbReference type="SUPFAM" id="SSF51905">
    <property type="entry name" value="FAD/NAD(P)-binding domain"/>
    <property type="match status" value="1"/>
</dbReference>
<dbReference type="InterPro" id="IPR036188">
    <property type="entry name" value="FAD/NAD-bd_sf"/>
</dbReference>
<dbReference type="PANTHER" id="PTHR43539">
    <property type="entry name" value="FLAVIN-BINDING MONOOXYGENASE-LIKE PROTEIN (AFU_ORTHOLOGUE AFUA_4G09220)"/>
    <property type="match status" value="1"/>
</dbReference>
<dbReference type="EMBL" id="BQKY01000015">
    <property type="protein sequence ID" value="GJN93915.1"/>
    <property type="molecule type" value="Genomic_DNA"/>
</dbReference>
<evidence type="ECO:0000313" key="3">
    <source>
        <dbReference type="Proteomes" id="UP001342314"/>
    </source>
</evidence>
<proteinExistence type="predicted"/>
<evidence type="ECO:0000313" key="2">
    <source>
        <dbReference type="EMBL" id="GJN93915.1"/>
    </source>
</evidence>
<evidence type="ECO:0000256" key="1">
    <source>
        <dbReference type="ARBA" id="ARBA00023002"/>
    </source>
</evidence>
<organism evidence="2 3">
    <name type="scientific">Rhodotorula paludigena</name>
    <dbReference type="NCBI Taxonomy" id="86838"/>
    <lineage>
        <taxon>Eukaryota</taxon>
        <taxon>Fungi</taxon>
        <taxon>Dikarya</taxon>
        <taxon>Basidiomycota</taxon>
        <taxon>Pucciniomycotina</taxon>
        <taxon>Microbotryomycetes</taxon>
        <taxon>Sporidiobolales</taxon>
        <taxon>Sporidiobolaceae</taxon>
        <taxon>Rhodotorula</taxon>
    </lineage>
</organism>
<evidence type="ECO:0008006" key="4">
    <source>
        <dbReference type="Google" id="ProtNLM"/>
    </source>
</evidence>
<dbReference type="GO" id="GO:0050660">
    <property type="term" value="F:flavin adenine dinucleotide binding"/>
    <property type="evidence" value="ECO:0007669"/>
    <property type="project" value="TreeGrafter"/>
</dbReference>
<reference evidence="2 3" key="1">
    <citation type="submission" date="2021-12" db="EMBL/GenBank/DDBJ databases">
        <title>High titer production of polyol ester of fatty acids by Rhodotorula paludigena BS15 towards product separation-free biomass refinery.</title>
        <authorList>
            <person name="Mano J."/>
            <person name="Ono H."/>
            <person name="Tanaka T."/>
            <person name="Naito K."/>
            <person name="Sushida H."/>
            <person name="Ike M."/>
            <person name="Tokuyasu K."/>
            <person name="Kitaoka M."/>
        </authorList>
    </citation>
    <scope>NUCLEOTIDE SEQUENCE [LARGE SCALE GENOMIC DNA]</scope>
    <source>
        <strain evidence="2 3">BS15</strain>
    </source>
</reference>
<keyword evidence="3" id="KW-1185">Reference proteome</keyword>
<name>A0AAV5GWR3_9BASI</name>
<dbReference type="Gene3D" id="3.50.50.60">
    <property type="entry name" value="FAD/NAD(P)-binding domain"/>
    <property type="match status" value="2"/>
</dbReference>
<comment type="caution">
    <text evidence="2">The sequence shown here is derived from an EMBL/GenBank/DDBJ whole genome shotgun (WGS) entry which is preliminary data.</text>
</comment>
<dbReference type="GO" id="GO:0004497">
    <property type="term" value="F:monooxygenase activity"/>
    <property type="evidence" value="ECO:0007669"/>
    <property type="project" value="TreeGrafter"/>
</dbReference>
<dbReference type="Proteomes" id="UP001342314">
    <property type="component" value="Unassembled WGS sequence"/>
</dbReference>
<keyword evidence="1" id="KW-0560">Oxidoreductase</keyword>
<dbReference type="Pfam" id="PF13738">
    <property type="entry name" value="Pyr_redox_3"/>
    <property type="match status" value="1"/>
</dbReference>